<comment type="caution">
    <text evidence="3">The sequence shown here is derived from an EMBL/GenBank/DDBJ whole genome shotgun (WGS) entry which is preliminary data.</text>
</comment>
<dbReference type="EMBL" id="BMAT01008736">
    <property type="protein sequence ID" value="GFR91602.1"/>
    <property type="molecule type" value="Genomic_DNA"/>
</dbReference>
<feature type="compositionally biased region" description="Gly residues" evidence="1">
    <location>
        <begin position="196"/>
        <end position="209"/>
    </location>
</feature>
<keyword evidence="4" id="KW-1185">Reference proteome</keyword>
<feature type="compositionally biased region" description="Polar residues" evidence="1">
    <location>
        <begin position="218"/>
        <end position="227"/>
    </location>
</feature>
<keyword evidence="2" id="KW-0812">Transmembrane</keyword>
<feature type="transmembrane region" description="Helical" evidence="2">
    <location>
        <begin position="249"/>
        <end position="272"/>
    </location>
</feature>
<sequence>MDGMDKFYLEGPLCSVAMWSCMERISNVRQTCGDKELTFLMASVQTLCNLSEFGLTDKRCYTRTVEALYATYVNMFPPANKVYGIQDGDFCESYKAKMSKTYLCADDACSYDQKIVLERFQPWSEIVQDATSVIDSCNMTDLCQYEDDEDYLEEIEEEIEEEYGDYAYDYYDSDYSDEEEEEEEEDDEEQEEGRGYGEVGEGLEEGGMGETFKDMMGVSTNDGTNTGEKSEDVDSKKPDAETLATEENIVLGLVVVIAMAGVLLMCLVVVICKRYQSSPNGGHRGYSKLMEEESRMMHGEYS</sequence>
<accession>A0AAV4H0B0</accession>
<dbReference type="Proteomes" id="UP000762676">
    <property type="component" value="Unassembled WGS sequence"/>
</dbReference>
<dbReference type="AlphaFoldDB" id="A0AAV4H0B0"/>
<feature type="compositionally biased region" description="Basic and acidic residues" evidence="1">
    <location>
        <begin position="228"/>
        <end position="240"/>
    </location>
</feature>
<proteinExistence type="predicted"/>
<name>A0AAV4H0B0_9GAST</name>
<evidence type="ECO:0000256" key="2">
    <source>
        <dbReference type="SAM" id="Phobius"/>
    </source>
</evidence>
<feature type="compositionally biased region" description="Acidic residues" evidence="1">
    <location>
        <begin position="174"/>
        <end position="191"/>
    </location>
</feature>
<feature type="region of interest" description="Disordered" evidence="1">
    <location>
        <begin position="174"/>
        <end position="240"/>
    </location>
</feature>
<reference evidence="3 4" key="1">
    <citation type="journal article" date="2021" name="Elife">
        <title>Chloroplast acquisition without the gene transfer in kleptoplastic sea slugs, Plakobranchus ocellatus.</title>
        <authorList>
            <person name="Maeda T."/>
            <person name="Takahashi S."/>
            <person name="Yoshida T."/>
            <person name="Shimamura S."/>
            <person name="Takaki Y."/>
            <person name="Nagai Y."/>
            <person name="Toyoda A."/>
            <person name="Suzuki Y."/>
            <person name="Arimoto A."/>
            <person name="Ishii H."/>
            <person name="Satoh N."/>
            <person name="Nishiyama T."/>
            <person name="Hasebe M."/>
            <person name="Maruyama T."/>
            <person name="Minagawa J."/>
            <person name="Obokata J."/>
            <person name="Shigenobu S."/>
        </authorList>
    </citation>
    <scope>NUCLEOTIDE SEQUENCE [LARGE SCALE GENOMIC DNA]</scope>
</reference>
<evidence type="ECO:0000313" key="3">
    <source>
        <dbReference type="EMBL" id="GFR91602.1"/>
    </source>
</evidence>
<gene>
    <name evidence="3" type="ORF">ElyMa_004332500</name>
</gene>
<keyword evidence="2" id="KW-1133">Transmembrane helix</keyword>
<organism evidence="3 4">
    <name type="scientific">Elysia marginata</name>
    <dbReference type="NCBI Taxonomy" id="1093978"/>
    <lineage>
        <taxon>Eukaryota</taxon>
        <taxon>Metazoa</taxon>
        <taxon>Spiralia</taxon>
        <taxon>Lophotrochozoa</taxon>
        <taxon>Mollusca</taxon>
        <taxon>Gastropoda</taxon>
        <taxon>Heterobranchia</taxon>
        <taxon>Euthyneura</taxon>
        <taxon>Panpulmonata</taxon>
        <taxon>Sacoglossa</taxon>
        <taxon>Placobranchoidea</taxon>
        <taxon>Plakobranchidae</taxon>
        <taxon>Elysia</taxon>
    </lineage>
</organism>
<evidence type="ECO:0000313" key="4">
    <source>
        <dbReference type="Proteomes" id="UP000762676"/>
    </source>
</evidence>
<keyword evidence="2" id="KW-0472">Membrane</keyword>
<protein>
    <submittedName>
        <fullName evidence="3">Uncharacterized protein</fullName>
    </submittedName>
</protein>
<evidence type="ECO:0000256" key="1">
    <source>
        <dbReference type="SAM" id="MobiDB-lite"/>
    </source>
</evidence>